<name>A0A859FI43_9BACI</name>
<accession>A0A859FI43</accession>
<organism evidence="1 2">
    <name type="scientific">Paenalkalicoccus suaedae</name>
    <dbReference type="NCBI Taxonomy" id="2592382"/>
    <lineage>
        <taxon>Bacteria</taxon>
        <taxon>Bacillati</taxon>
        <taxon>Bacillota</taxon>
        <taxon>Bacilli</taxon>
        <taxon>Bacillales</taxon>
        <taxon>Bacillaceae</taxon>
        <taxon>Paenalkalicoccus</taxon>
    </lineage>
</organism>
<gene>
    <name evidence="1" type="ORF">FLK61_37450</name>
</gene>
<proteinExistence type="predicted"/>
<dbReference type="EMBL" id="CP041372">
    <property type="protein sequence ID" value="QKS72322.1"/>
    <property type="molecule type" value="Genomic_DNA"/>
</dbReference>
<evidence type="ECO:0000313" key="2">
    <source>
        <dbReference type="Proteomes" id="UP000318138"/>
    </source>
</evidence>
<protein>
    <submittedName>
        <fullName evidence="1">Uncharacterized protein</fullName>
    </submittedName>
</protein>
<sequence length="106" mass="11943">MAVTFYIANSIAEALTSDSYLDLGDNVHLYLYNNRGFVTSRAELLIGLDPYGYKIFSSDEISDLILLCKLCRDQLENKEVRLFLEDLIGFSKKAVDENKLLVAIGD</sequence>
<evidence type="ECO:0000313" key="1">
    <source>
        <dbReference type="EMBL" id="QKS72322.1"/>
    </source>
</evidence>
<dbReference type="RefSeq" id="WP_176010303.1">
    <property type="nucleotide sequence ID" value="NZ_CP041372.2"/>
</dbReference>
<keyword evidence="2" id="KW-1185">Reference proteome</keyword>
<dbReference type="AlphaFoldDB" id="A0A859FI43"/>
<dbReference type="KEGG" id="psua:FLK61_37450"/>
<reference evidence="2" key="1">
    <citation type="submission" date="2019-07" db="EMBL/GenBank/DDBJ databases">
        <title>Bacillus alkalisoli sp. nov. isolated from saline soil.</title>
        <authorList>
            <person name="Sun J.-Q."/>
            <person name="Xu L."/>
        </authorList>
    </citation>
    <scope>NUCLEOTIDE SEQUENCE [LARGE SCALE GENOMIC DNA]</scope>
    <source>
        <strain evidence="2">M4U3P1</strain>
    </source>
</reference>
<dbReference type="Proteomes" id="UP000318138">
    <property type="component" value="Chromosome"/>
</dbReference>